<protein>
    <submittedName>
        <fullName evidence="3">Vitellogenin</fullName>
    </submittedName>
</protein>
<organism evidence="2 3">
    <name type="scientific">Ditylenchus dipsaci</name>
    <dbReference type="NCBI Taxonomy" id="166011"/>
    <lineage>
        <taxon>Eukaryota</taxon>
        <taxon>Metazoa</taxon>
        <taxon>Ecdysozoa</taxon>
        <taxon>Nematoda</taxon>
        <taxon>Chromadorea</taxon>
        <taxon>Rhabditida</taxon>
        <taxon>Tylenchina</taxon>
        <taxon>Tylenchomorpha</taxon>
        <taxon>Sphaerularioidea</taxon>
        <taxon>Anguinidae</taxon>
        <taxon>Anguininae</taxon>
        <taxon>Ditylenchus</taxon>
    </lineage>
</organism>
<sequence>MSPLDAQHLSTKASGLETTNLEKGDLAREQAQTSYSTTIGISRKGDQEERKFHISHSQMNQQFAKGSAPSSEAKSKLSLKSQSTSRPLKVHEFGSTSLQAVADHVLSASHSLSQVLHTQAVGDAASVATSTSIQWSGREPPAVIYRKQENVSLSNQLVGNQAQPQDQEAERELRTARQASQSSQPIKEFGHEPIDILTQWKVVDRDLDAHTKLNTTIKSMVRLATLEATEQVQNIMEQWQKPESKALLIHVIRMAGQSEPVRRAFHIEPSAVANVCLTSRADTHPHKAEKLVKEKRRAVAEGRELYREFCLEWLNAVVALHCVPRHRPPTLPPTLIWADSLRILAAPMNLLSGLSIQCTAHITQPLASVPTVSKLIRTANYSAPALLTTEESLEERRKLVVDLQGPLAQILAANKVVRIANAVSGGKLAVEEFQFDECLLYIDLTTRDIKYLDIGTIKPIPRELEIPSILKTKAAGDETLTISEQWDRKEGKELANKLIIVAREGDATVKKCKEAGDEVIQLGYVYDKHPVNLIQDLSVKDSRHGGSYGLDTKASTQEDRQLTCQLIHKLESEIVRKKMPYKFRLEIQSMRLLESTQENADIHYSMQKPLAVATVKTLTKCPQTIAPGVLKCKEVRYQEEKVHYDLSGPPDGERHLKTSITVDIPLQGGIQVLNTPAAEETILDVVRELHIDAQFAFFNHLVVCANEAVPQVLTSKASTSITTSLNNTWSREDLVEKAGLTIKDKNRLPSCDHKCKESSEIAETSYLVYNKEAAKETIGSIQKEKRFGGYLRLTTDAAQQTDATYMRELVSAHIQVAHCSKLVLEANLASPLAFTTRFSSLVDRFMQAQLQRAEDRERVQRFGGPIYPPNKTWCAGEWSRTPPELLIQIANTGPGVVLHTTASSDSSQGQMFNLVRKRDPSPSGPKKCIKCARSIAPASFSTLESKSVQTTVNEQWTKEESKSSVEIVRKWANQGTPCSLKNKESSSIAQIANFQYSRNESSEDAPLHTVWQSRFGGAFVLSTYSAKDAYTSLANGNLQKVSPHPTDLSAKDRIIDEIRRAQPLILSTKASGQQILVFNCALQRVSLEEKRQHHQKSANDYPNPIKCSIQESQAHSETLNCSYKKELQASGIELTRNIPRFGGQFVFGAKKAGDAITSLEQNSLENDSPRHLQASKIIQIANQPVGGPFVYRCPSAGDALVALTQHLQPAILINEKDLQASKVLKIALDHDVLPTLVVQEPLFTHQHINCNYQKPLKNLEFTEIRHQPRDGGRFQLSTHAASSSQTTKEIILRNPLADATSLTAEISVPITQTIQPALLTGNSSGTETTNTTAQLQKTEQRMAAPQFKLTTARAFENPPSIKVTESREIEQLNNVQLHRPEQFASPESFVQKEARWGGQFSHSTIAAQTTGATPVIVDWSREESRLVSNTWTLWIPNNADLIPSFNCGGSTSEEATVNAHLQATVVTTSQAKLVLKDVNRGPVIQPWRFIESRQEEMTTNVGLQATTKKEEESDHTVNIARLGGIYSLNCQAAGKIDSGERVIELRRLSASEEAPICILKLVNQGPTVMLNGKCTEETIFKCDISLERQSTKMSHELTMMEARKEAPAWLATGQSGQETVNVATAEVNRRLREVEVEGVMAAAREHPSLTLYTESAEETIIRLDAVEQSKPWRHTQIVEESWQRCARSLEKR</sequence>
<evidence type="ECO:0000313" key="2">
    <source>
        <dbReference type="Proteomes" id="UP000887574"/>
    </source>
</evidence>
<proteinExistence type="predicted"/>
<evidence type="ECO:0000256" key="1">
    <source>
        <dbReference type="SAM" id="MobiDB-lite"/>
    </source>
</evidence>
<feature type="region of interest" description="Disordered" evidence="1">
    <location>
        <begin position="1"/>
        <end position="88"/>
    </location>
</feature>
<feature type="compositionally biased region" description="Polar residues" evidence="1">
    <location>
        <begin position="157"/>
        <end position="166"/>
    </location>
</feature>
<reference evidence="3" key="1">
    <citation type="submission" date="2022-11" db="UniProtKB">
        <authorList>
            <consortium name="WormBaseParasite"/>
        </authorList>
    </citation>
    <scope>IDENTIFICATION</scope>
</reference>
<evidence type="ECO:0000313" key="3">
    <source>
        <dbReference type="WBParaSite" id="jg14371"/>
    </source>
</evidence>
<dbReference type="Proteomes" id="UP000887574">
    <property type="component" value="Unplaced"/>
</dbReference>
<accession>A0A915D172</accession>
<keyword evidence="2" id="KW-1185">Reference proteome</keyword>
<feature type="compositionally biased region" description="Basic and acidic residues" evidence="1">
    <location>
        <begin position="43"/>
        <end position="52"/>
    </location>
</feature>
<dbReference type="WBParaSite" id="jg14371">
    <property type="protein sequence ID" value="jg14371"/>
    <property type="gene ID" value="jg14371"/>
</dbReference>
<name>A0A915D172_9BILA</name>
<feature type="compositionally biased region" description="Polar residues" evidence="1">
    <location>
        <begin position="30"/>
        <end position="40"/>
    </location>
</feature>
<feature type="compositionally biased region" description="Polar residues" evidence="1">
    <location>
        <begin position="55"/>
        <end position="64"/>
    </location>
</feature>
<feature type="compositionally biased region" description="Low complexity" evidence="1">
    <location>
        <begin position="67"/>
        <end position="85"/>
    </location>
</feature>
<feature type="region of interest" description="Disordered" evidence="1">
    <location>
        <begin position="157"/>
        <end position="187"/>
    </location>
</feature>
<feature type="compositionally biased region" description="Polar residues" evidence="1">
    <location>
        <begin position="8"/>
        <end position="19"/>
    </location>
</feature>